<dbReference type="EMBL" id="CAJFCW020000002">
    <property type="protein sequence ID" value="CAG9098517.1"/>
    <property type="molecule type" value="Genomic_DNA"/>
</dbReference>
<name>A0A811K9W6_9BILA</name>
<reference evidence="2" key="1">
    <citation type="submission" date="2020-09" db="EMBL/GenBank/DDBJ databases">
        <authorList>
            <person name="Kikuchi T."/>
        </authorList>
    </citation>
    <scope>NUCLEOTIDE SEQUENCE</scope>
    <source>
        <strain evidence="2">SH1</strain>
    </source>
</reference>
<evidence type="ECO:0000313" key="2">
    <source>
        <dbReference type="EMBL" id="CAD5212985.1"/>
    </source>
</evidence>
<protein>
    <submittedName>
        <fullName evidence="2">Uncharacterized protein</fullName>
    </submittedName>
</protein>
<dbReference type="Proteomes" id="UP000614601">
    <property type="component" value="Unassembled WGS sequence"/>
</dbReference>
<dbReference type="AlphaFoldDB" id="A0A811K9W6"/>
<dbReference type="EMBL" id="CAJFDH010000002">
    <property type="protein sequence ID" value="CAD5212985.1"/>
    <property type="molecule type" value="Genomic_DNA"/>
</dbReference>
<accession>A0A811K9W6</accession>
<keyword evidence="1" id="KW-0472">Membrane</keyword>
<comment type="caution">
    <text evidence="2">The sequence shown here is derived from an EMBL/GenBank/DDBJ whole genome shotgun (WGS) entry which is preliminary data.</text>
</comment>
<feature type="transmembrane region" description="Helical" evidence="1">
    <location>
        <begin position="151"/>
        <end position="177"/>
    </location>
</feature>
<sequence>MVPFNLIPASKNFYLLVNEKLYLLTNLQRLIQVTDTPLFKTPFRLRYTVVGIHGKRDEYNFTSRFDPSKDLLYATKNGSCLVGKPDDEVTSMTKCTERDLKLKRYQGEYQTDYYSLEHLIAISNEETNLTKQFTQNTYVMFVDSHTHLKKLLLIFFGAAIIVLVTVVLVAVLFYISYKDHKNVLHKKSPRSPKEKRRKETELH</sequence>
<keyword evidence="1" id="KW-1133">Transmembrane helix</keyword>
<dbReference type="Proteomes" id="UP000783686">
    <property type="component" value="Unassembled WGS sequence"/>
</dbReference>
<gene>
    <name evidence="2" type="ORF">BOKJ2_LOCUS4786</name>
</gene>
<keyword evidence="3" id="KW-1185">Reference proteome</keyword>
<organism evidence="2 3">
    <name type="scientific">Bursaphelenchus okinawaensis</name>
    <dbReference type="NCBI Taxonomy" id="465554"/>
    <lineage>
        <taxon>Eukaryota</taxon>
        <taxon>Metazoa</taxon>
        <taxon>Ecdysozoa</taxon>
        <taxon>Nematoda</taxon>
        <taxon>Chromadorea</taxon>
        <taxon>Rhabditida</taxon>
        <taxon>Tylenchina</taxon>
        <taxon>Tylenchomorpha</taxon>
        <taxon>Aphelenchoidea</taxon>
        <taxon>Aphelenchoididae</taxon>
        <taxon>Bursaphelenchus</taxon>
    </lineage>
</organism>
<proteinExistence type="predicted"/>
<keyword evidence="1" id="KW-0812">Transmembrane</keyword>
<evidence type="ECO:0000256" key="1">
    <source>
        <dbReference type="SAM" id="Phobius"/>
    </source>
</evidence>
<evidence type="ECO:0000313" key="3">
    <source>
        <dbReference type="Proteomes" id="UP000614601"/>
    </source>
</evidence>